<evidence type="ECO:0000313" key="3">
    <source>
        <dbReference type="Proteomes" id="UP000251197"/>
    </source>
</evidence>
<dbReference type="InterPro" id="IPR050393">
    <property type="entry name" value="MFP_Efflux_Pump"/>
</dbReference>
<accession>A0A2X2T475</accession>
<organism evidence="2 3">
    <name type="scientific">Cedecea neteri</name>
    <dbReference type="NCBI Taxonomy" id="158822"/>
    <lineage>
        <taxon>Bacteria</taxon>
        <taxon>Pseudomonadati</taxon>
        <taxon>Pseudomonadota</taxon>
        <taxon>Gammaproteobacteria</taxon>
        <taxon>Enterobacterales</taxon>
        <taxon>Enterobacteriaceae</taxon>
        <taxon>Cedecea</taxon>
    </lineage>
</organism>
<dbReference type="AlphaFoldDB" id="A0A2X2T475"/>
<dbReference type="Proteomes" id="UP000251197">
    <property type="component" value="Unassembled WGS sequence"/>
</dbReference>
<dbReference type="Pfam" id="PF25963">
    <property type="entry name" value="Beta-barrel_AAEA"/>
    <property type="match status" value="1"/>
</dbReference>
<reference evidence="2 3" key="1">
    <citation type="submission" date="2018-06" db="EMBL/GenBank/DDBJ databases">
        <authorList>
            <consortium name="Pathogen Informatics"/>
            <person name="Doyle S."/>
        </authorList>
    </citation>
    <scope>NUCLEOTIDE SEQUENCE [LARGE SCALE GENOMIC DNA]</scope>
    <source>
        <strain evidence="2 3">NCTC12120</strain>
    </source>
</reference>
<dbReference type="GO" id="GO:0055085">
    <property type="term" value="P:transmembrane transport"/>
    <property type="evidence" value="ECO:0007669"/>
    <property type="project" value="InterPro"/>
</dbReference>
<gene>
    <name evidence="2" type="ORF">NCTC12120_03077</name>
</gene>
<feature type="domain" description="p-hydroxybenzoic acid efflux pump subunit AaeA-like beta-barrel" evidence="1">
    <location>
        <begin position="8"/>
        <end position="77"/>
    </location>
</feature>
<protein>
    <submittedName>
        <fullName evidence="2">p-hydroxybenzoic acid efflux subunit AaeA</fullName>
    </submittedName>
</protein>
<dbReference type="PANTHER" id="PTHR30367">
    <property type="entry name" value="P-HYDROXYBENZOIC ACID EFFLUX PUMP SUBUNIT AAEA-RELATED"/>
    <property type="match status" value="1"/>
</dbReference>
<sequence>MCKLRRSASNRVLRGSVDSISAGVTNASSTSDAKGMATVDSNLEWVRLAQRVPVRIRLDEQMGNLYPAGTTATVVVTGEKDRKAENDSAFIKLMHRLREFG</sequence>
<evidence type="ECO:0000313" key="2">
    <source>
        <dbReference type="EMBL" id="SQA99168.1"/>
    </source>
</evidence>
<dbReference type="Gene3D" id="2.40.30.170">
    <property type="match status" value="1"/>
</dbReference>
<proteinExistence type="predicted"/>
<dbReference type="PANTHER" id="PTHR30367:SF12">
    <property type="entry name" value="P-HYDROXYBENZOIC ACID EFFLUX PUMP SUBUNIT AAEA"/>
    <property type="match status" value="1"/>
</dbReference>
<dbReference type="EMBL" id="UAVU01000003">
    <property type="protein sequence ID" value="SQA99168.1"/>
    <property type="molecule type" value="Genomic_DNA"/>
</dbReference>
<evidence type="ECO:0000259" key="1">
    <source>
        <dbReference type="Pfam" id="PF25963"/>
    </source>
</evidence>
<name>A0A2X2T475_9ENTR</name>
<dbReference type="InterPro" id="IPR058634">
    <property type="entry name" value="AaeA-lik-b-barrel"/>
</dbReference>